<dbReference type="Proteomes" id="UP000024816">
    <property type="component" value="Unassembled WGS sequence"/>
</dbReference>
<comment type="catalytic activity">
    <reaction evidence="1">
        <text>ATP + protein L-histidine = ADP + protein N-phospho-L-histidine.</text>
        <dbReference type="EC" id="2.7.13.3"/>
    </reaction>
</comment>
<dbReference type="SUPFAM" id="SSF55785">
    <property type="entry name" value="PYP-like sensor domain (PAS domain)"/>
    <property type="match status" value="1"/>
</dbReference>
<dbReference type="PATRIC" id="fig|1280952.3.peg.248"/>
<dbReference type="GO" id="GO:0000155">
    <property type="term" value="F:phosphorelay sensor kinase activity"/>
    <property type="evidence" value="ECO:0007669"/>
    <property type="project" value="InterPro"/>
</dbReference>
<dbReference type="STRING" id="1280952.HJA_01215"/>
<dbReference type="PROSITE" id="PS50109">
    <property type="entry name" value="HIS_KIN"/>
    <property type="match status" value="1"/>
</dbReference>
<dbReference type="Pfam" id="PF02518">
    <property type="entry name" value="HATPase_c"/>
    <property type="match status" value="1"/>
</dbReference>
<dbReference type="SUPFAM" id="SSF55874">
    <property type="entry name" value="ATPase domain of HSP90 chaperone/DNA topoisomerase II/histidine kinase"/>
    <property type="match status" value="1"/>
</dbReference>
<dbReference type="InterPro" id="IPR003594">
    <property type="entry name" value="HATPase_dom"/>
</dbReference>
<dbReference type="InterPro" id="IPR035965">
    <property type="entry name" value="PAS-like_dom_sf"/>
</dbReference>
<feature type="transmembrane region" description="Helical" evidence="5">
    <location>
        <begin position="60"/>
        <end position="81"/>
    </location>
</feature>
<name>A0A059FKC7_9PROT</name>
<evidence type="ECO:0000313" key="9">
    <source>
        <dbReference type="Proteomes" id="UP000024816"/>
    </source>
</evidence>
<dbReference type="PRINTS" id="PR00344">
    <property type="entry name" value="BCTRLSENSOR"/>
</dbReference>
<evidence type="ECO:0000256" key="4">
    <source>
        <dbReference type="SAM" id="MobiDB-lite"/>
    </source>
</evidence>
<comment type="caution">
    <text evidence="8">The sequence shown here is derived from an EMBL/GenBank/DDBJ whole genome shotgun (WGS) entry which is preliminary data.</text>
</comment>
<keyword evidence="8" id="KW-0418">Kinase</keyword>
<keyword evidence="5" id="KW-0812">Transmembrane</keyword>
<keyword evidence="5" id="KW-0472">Membrane</keyword>
<dbReference type="InterPro" id="IPR004358">
    <property type="entry name" value="Sig_transdc_His_kin-like_C"/>
</dbReference>
<dbReference type="PROSITE" id="PS50110">
    <property type="entry name" value="RESPONSE_REGULATORY"/>
    <property type="match status" value="1"/>
</dbReference>
<sequence>MDTNTRMHESPPDEVETAEGSGLDLSRARIDVMQLLFWGCLLISIAAASVALAWPKASGAPGPILLIAMGSGGLVFLLWTVRGAGRMLGLFPEKGSAIRAAQASQPRFGWIEALDESVLIADQGGAPVAANTAYKDLTSMALMVSQGDNAPVTVDRLFGASPGLAAPVYRLSKDAKAGMARREVLPPITIGPEQVPAQYEISVSPLPRGKVLWRIRPIAGEREATGAADLKSLYVEDAPMGFFAARPDGSITYANSWLRDTLGLPESARNVRIDDIMRPEFVKMLSRDRKTGLPGRTDIQIRGRDGIEIPVHAITTWSGRGAEAAGRTILLPSAQMLNGGEERFALTGSRPPRPDGDPMFDDAPFGAVRLQGDSVQGAVILDANRALMEMTGGQAAPGGQFAAMFQAEEGEDALSSILVDAIDKPVGLKLAGKDPRHVNVFVALDGNGRPSVAYVMDITDQRQLEIRLAHGEKMQAIGQLAGGVAHDFNNVLQGIILNNEELMVRHPLGDPSYSNLQSINEFAMRAKELVKMLLAYARQQTFKREIFAVPDFLSEFSILLRQLLDERIELEVKHGRDVPHIKADKNQLENAILNLATNARDAMLSHKNGGKLTIRTARATGADAHAKGFKFVEDGEYMLIEVEDTGHGMSKDVMEKIFQPFFTTKEAGVGTGLGLATVYGIIKQSGGYVCTTSAVGKGTTFHIYLPALKPEEVPAPVEVTAADKAASRPMDISGRGRILLIEDEDGVRGIAASLLRSRGYEVEEACDGEEAMEILEDNPQSFDLVISDVVMPGKDGPTLIREAKDLLGHARVIFISGYAERDIAQQLDDDRAVSFLPKPFTVRQLAERVKQELGSPSKEAA</sequence>
<evidence type="ECO:0000256" key="2">
    <source>
        <dbReference type="ARBA" id="ARBA00012438"/>
    </source>
</evidence>
<dbReference type="InterPro" id="IPR000014">
    <property type="entry name" value="PAS"/>
</dbReference>
<feature type="transmembrane region" description="Helical" evidence="5">
    <location>
        <begin position="35"/>
        <end position="54"/>
    </location>
</feature>
<evidence type="ECO:0000256" key="1">
    <source>
        <dbReference type="ARBA" id="ARBA00000085"/>
    </source>
</evidence>
<dbReference type="EC" id="2.7.13.3" evidence="2"/>
<dbReference type="OrthoDB" id="9796100at2"/>
<dbReference type="SMART" id="SM00387">
    <property type="entry name" value="HATPase_c"/>
    <property type="match status" value="1"/>
</dbReference>
<dbReference type="SMART" id="SM00448">
    <property type="entry name" value="REC"/>
    <property type="match status" value="1"/>
</dbReference>
<keyword evidence="3" id="KW-0597">Phosphoprotein</keyword>
<dbReference type="Pfam" id="PF00072">
    <property type="entry name" value="Response_reg"/>
    <property type="match status" value="1"/>
</dbReference>
<feature type="domain" description="Histidine kinase" evidence="6">
    <location>
        <begin position="483"/>
        <end position="709"/>
    </location>
</feature>
<keyword evidence="9" id="KW-1185">Reference proteome</keyword>
<dbReference type="PANTHER" id="PTHR43065:SF42">
    <property type="entry name" value="TWO-COMPONENT SENSOR PPRA"/>
    <property type="match status" value="1"/>
</dbReference>
<dbReference type="InterPro" id="IPR001789">
    <property type="entry name" value="Sig_transdc_resp-reg_receiver"/>
</dbReference>
<dbReference type="SUPFAM" id="SSF47384">
    <property type="entry name" value="Homodimeric domain of signal transducing histidine kinase"/>
    <property type="match status" value="1"/>
</dbReference>
<dbReference type="Gene3D" id="1.10.287.130">
    <property type="match status" value="1"/>
</dbReference>
<evidence type="ECO:0000256" key="5">
    <source>
        <dbReference type="SAM" id="Phobius"/>
    </source>
</evidence>
<gene>
    <name evidence="8" type="ORF">HJA_01215</name>
</gene>
<evidence type="ECO:0000259" key="7">
    <source>
        <dbReference type="PROSITE" id="PS50110"/>
    </source>
</evidence>
<proteinExistence type="predicted"/>
<feature type="modified residue" description="4-aspartylphosphate" evidence="3">
    <location>
        <position position="788"/>
    </location>
</feature>
<dbReference type="eggNOG" id="COG0784">
    <property type="taxonomic scope" value="Bacteria"/>
</dbReference>
<evidence type="ECO:0000313" key="8">
    <source>
        <dbReference type="EMBL" id="KCZ91115.1"/>
    </source>
</evidence>
<feature type="compositionally biased region" description="Basic and acidic residues" evidence="4">
    <location>
        <begin position="1"/>
        <end position="11"/>
    </location>
</feature>
<dbReference type="EMBL" id="ARYJ01000001">
    <property type="protein sequence ID" value="KCZ91115.1"/>
    <property type="molecule type" value="Genomic_DNA"/>
</dbReference>
<dbReference type="Gene3D" id="3.40.50.2300">
    <property type="match status" value="1"/>
</dbReference>
<dbReference type="InterPro" id="IPR036890">
    <property type="entry name" value="HATPase_C_sf"/>
</dbReference>
<feature type="domain" description="Response regulatory" evidence="7">
    <location>
        <begin position="737"/>
        <end position="853"/>
    </location>
</feature>
<dbReference type="InterPro" id="IPR036097">
    <property type="entry name" value="HisK_dim/P_sf"/>
</dbReference>
<dbReference type="SUPFAM" id="SSF52172">
    <property type="entry name" value="CheY-like"/>
    <property type="match status" value="1"/>
</dbReference>
<keyword evidence="5" id="KW-1133">Transmembrane helix</keyword>
<protein>
    <recommendedName>
        <fullName evidence="2">histidine kinase</fullName>
        <ecNumber evidence="2">2.7.13.3</ecNumber>
    </recommendedName>
</protein>
<dbReference type="InterPro" id="IPR011006">
    <property type="entry name" value="CheY-like_superfamily"/>
</dbReference>
<dbReference type="eggNOG" id="COG4191">
    <property type="taxonomic scope" value="Bacteria"/>
</dbReference>
<keyword evidence="8" id="KW-0808">Transferase</keyword>
<dbReference type="Gene3D" id="3.30.565.10">
    <property type="entry name" value="Histidine kinase-like ATPase, C-terminal domain"/>
    <property type="match status" value="1"/>
</dbReference>
<organism evidence="8 9">
    <name type="scientific">Hyphomonas jannaschiana VP2</name>
    <dbReference type="NCBI Taxonomy" id="1280952"/>
    <lineage>
        <taxon>Bacteria</taxon>
        <taxon>Pseudomonadati</taxon>
        <taxon>Pseudomonadota</taxon>
        <taxon>Alphaproteobacteria</taxon>
        <taxon>Hyphomonadales</taxon>
        <taxon>Hyphomonadaceae</taxon>
        <taxon>Hyphomonas</taxon>
    </lineage>
</organism>
<dbReference type="PANTHER" id="PTHR43065">
    <property type="entry name" value="SENSOR HISTIDINE KINASE"/>
    <property type="match status" value="1"/>
</dbReference>
<evidence type="ECO:0000259" key="6">
    <source>
        <dbReference type="PROSITE" id="PS50109"/>
    </source>
</evidence>
<reference evidence="8 9" key="1">
    <citation type="journal article" date="2014" name="Antonie Van Leeuwenhoek">
        <title>Hyphomonas beringensis sp. nov. and Hyphomonas chukchiensis sp. nov., isolated from surface seawater of the Bering Sea and Chukchi Sea.</title>
        <authorList>
            <person name="Li C."/>
            <person name="Lai Q."/>
            <person name="Li G."/>
            <person name="Dong C."/>
            <person name="Wang J."/>
            <person name="Liao Y."/>
            <person name="Shao Z."/>
        </authorList>
    </citation>
    <scope>NUCLEOTIDE SEQUENCE [LARGE SCALE GENOMIC DNA]</scope>
    <source>
        <strain evidence="8 9">VP2</strain>
    </source>
</reference>
<accession>A0A059FKC7</accession>
<dbReference type="RefSeq" id="WP_035577201.1">
    <property type="nucleotide sequence ID" value="NZ_ARYJ01000001.1"/>
</dbReference>
<feature type="region of interest" description="Disordered" evidence="4">
    <location>
        <begin position="1"/>
        <end position="20"/>
    </location>
</feature>
<dbReference type="CDD" id="cd00130">
    <property type="entry name" value="PAS"/>
    <property type="match status" value="1"/>
</dbReference>
<dbReference type="AlphaFoldDB" id="A0A059FKC7"/>
<evidence type="ECO:0000256" key="3">
    <source>
        <dbReference type="PROSITE-ProRule" id="PRU00169"/>
    </source>
</evidence>
<dbReference type="InterPro" id="IPR005467">
    <property type="entry name" value="His_kinase_dom"/>
</dbReference>